<dbReference type="InterPro" id="IPR012454">
    <property type="entry name" value="DUF1659"/>
</dbReference>
<dbReference type="AlphaFoldDB" id="A0A098B3V2"/>
<evidence type="ECO:0000313" key="3">
    <source>
        <dbReference type="EMBL" id="KTE93758.1"/>
    </source>
</evidence>
<feature type="domain" description="DUF1659" evidence="1">
    <location>
        <begin position="2"/>
        <end position="73"/>
    </location>
</feature>
<protein>
    <recommendedName>
        <fullName evidence="1">DUF1659 domain-containing protein</fullName>
    </recommendedName>
</protein>
<dbReference type="Pfam" id="PF07872">
    <property type="entry name" value="DUF1659"/>
    <property type="match status" value="1"/>
</dbReference>
<name>A0A098B3V2_DESHA</name>
<accession>A0A098B3V2</accession>
<dbReference type="OrthoDB" id="1954703at2"/>
<organism evidence="2">
    <name type="scientific">Desulfitobacterium hafniense</name>
    <name type="common">Desulfitobacterium frappieri</name>
    <dbReference type="NCBI Taxonomy" id="49338"/>
    <lineage>
        <taxon>Bacteria</taxon>
        <taxon>Bacillati</taxon>
        <taxon>Bacillota</taxon>
        <taxon>Clostridia</taxon>
        <taxon>Eubacteriales</taxon>
        <taxon>Desulfitobacteriaceae</taxon>
        <taxon>Desulfitobacterium</taxon>
    </lineage>
</organism>
<dbReference type="PATRIC" id="fig|49338.4.peg.3928"/>
<evidence type="ECO:0000313" key="2">
    <source>
        <dbReference type="EMBL" id="CDX03548.1"/>
    </source>
</evidence>
<proteinExistence type="predicted"/>
<reference evidence="3 4" key="2">
    <citation type="submission" date="2015-12" db="EMBL/GenBank/DDBJ databases">
        <title>Draft Genome Sequence of Desulfitobacterium hafniense Strain DH, a Sulfate-reducing Bacterium Isolated from Paddy Soils.</title>
        <authorList>
            <person name="Bao P."/>
            <person name="Zhang X."/>
            <person name="Li G."/>
        </authorList>
    </citation>
    <scope>NUCLEOTIDE SEQUENCE [LARGE SCALE GENOMIC DNA]</scope>
    <source>
        <strain evidence="3 4">DH</strain>
    </source>
</reference>
<dbReference type="Proteomes" id="UP000054623">
    <property type="component" value="Unassembled WGS sequence"/>
</dbReference>
<dbReference type="EMBL" id="LOCK01000001">
    <property type="protein sequence ID" value="KTE93758.1"/>
    <property type="molecule type" value="Genomic_DNA"/>
</dbReference>
<reference evidence="2" key="1">
    <citation type="submission" date="2014-07" db="EMBL/GenBank/DDBJ databases">
        <authorList>
            <person name="Hornung V.Bastian."/>
        </authorList>
    </citation>
    <scope>NUCLEOTIDE SEQUENCE</scope>
    <source>
        <strain evidence="2">PCE-S</strain>
    </source>
</reference>
<dbReference type="EMBL" id="LK996017">
    <property type="protein sequence ID" value="CDX03548.1"/>
    <property type="molecule type" value="Genomic_DNA"/>
</dbReference>
<gene>
    <name evidence="3" type="ORF">AT727_02045</name>
    <name evidence="2" type="ORF">DPCES_3662</name>
</gene>
<dbReference type="RefSeq" id="WP_058490524.1">
    <property type="nucleotide sequence ID" value="NZ_LK996017.1"/>
</dbReference>
<evidence type="ECO:0000259" key="1">
    <source>
        <dbReference type="Pfam" id="PF07872"/>
    </source>
</evidence>
<sequence length="74" mass="8036">MAVTENRLNSALVLKYQVGTKPDGSPDIRQKTLNNIKPDADHGALYEVAVALFSLSAHGLTGVLVRDMTELIEE</sequence>
<evidence type="ECO:0000313" key="4">
    <source>
        <dbReference type="Proteomes" id="UP000054623"/>
    </source>
</evidence>